<protein>
    <submittedName>
        <fullName evidence="1">Uncharacterized protein</fullName>
    </submittedName>
</protein>
<dbReference type="Proteomes" id="UP000032458">
    <property type="component" value="Unassembled WGS sequence"/>
</dbReference>
<keyword evidence="2" id="KW-1185">Reference proteome</keyword>
<sequence>MMLTGDHVPSGATSEDCTGYSGYDDIAKGAGVTVYDSAGKVVATGALGTGKPDSGACVFVAEVPGVPEGSRFYQVEVSHRGKVTVSAAEAKGGKFAASLG</sequence>
<proteinExistence type="predicted"/>
<organism evidence="1 2">
    <name type="scientific">Streptomyces natalensis ATCC 27448</name>
    <dbReference type="NCBI Taxonomy" id="1240678"/>
    <lineage>
        <taxon>Bacteria</taxon>
        <taxon>Bacillati</taxon>
        <taxon>Actinomycetota</taxon>
        <taxon>Actinomycetes</taxon>
        <taxon>Kitasatosporales</taxon>
        <taxon>Streptomycetaceae</taxon>
        <taxon>Streptomyces</taxon>
    </lineage>
</organism>
<evidence type="ECO:0000313" key="2">
    <source>
        <dbReference type="Proteomes" id="UP000032458"/>
    </source>
</evidence>
<comment type="caution">
    <text evidence="1">The sequence shown here is derived from an EMBL/GenBank/DDBJ whole genome shotgun (WGS) entry which is preliminary data.</text>
</comment>
<dbReference type="EMBL" id="JRKI01000026">
    <property type="protein sequence ID" value="KIZ16846.1"/>
    <property type="molecule type" value="Genomic_DNA"/>
</dbReference>
<gene>
    <name evidence="1" type="ORF">SNA_17785</name>
</gene>
<accession>A0A0D7CL94</accession>
<evidence type="ECO:0000313" key="1">
    <source>
        <dbReference type="EMBL" id="KIZ16846.1"/>
    </source>
</evidence>
<reference evidence="1 2" key="1">
    <citation type="submission" date="2014-09" db="EMBL/GenBank/DDBJ databases">
        <title>Draft genome sequence of Streptomyces natalensis ATCC 27448, producer of the antifungal pimaricin.</title>
        <authorList>
            <person name="Mendes M.V."/>
            <person name="Beites T."/>
            <person name="Pires S."/>
            <person name="Santos C.L."/>
            <person name="Moradas-Ferreira P."/>
        </authorList>
    </citation>
    <scope>NUCLEOTIDE SEQUENCE [LARGE SCALE GENOMIC DNA]</scope>
    <source>
        <strain evidence="1 2">ATCC 27448</strain>
    </source>
</reference>
<name>A0A0D7CL94_9ACTN</name>
<dbReference type="PATRIC" id="fig|1240678.4.peg.3744"/>
<dbReference type="AlphaFoldDB" id="A0A0D7CL94"/>